<sequence length="171" mass="19194">MSGKTLLAIHDVNSMTFEQFTTVFGNVVEHCSLCAAAVWQHRPFTDVDHIHQLICDVLDNFPNDAKQGVLCLHPDLAGSVAGLTSESQNEQKAAGIDSLTQDERAKMQERNTSYREKFGFPFVICARKNKTQAILDGLKLRLQNNIEEEVRNGVEQVKEIALLRLFSIVEH</sequence>
<dbReference type="InterPro" id="IPR036778">
    <property type="entry name" value="OHCU_decarboxylase_sf"/>
</dbReference>
<evidence type="ECO:0000256" key="5">
    <source>
        <dbReference type="ARBA" id="ARBA00005793"/>
    </source>
</evidence>
<evidence type="ECO:0000313" key="14">
    <source>
        <dbReference type="EMBL" id="OWF48935.1"/>
    </source>
</evidence>
<evidence type="ECO:0000256" key="8">
    <source>
        <dbReference type="ARBA" id="ARBA00022793"/>
    </source>
</evidence>
<accession>A0A210QJH7</accession>
<evidence type="ECO:0000256" key="11">
    <source>
        <dbReference type="ARBA" id="ARBA00030624"/>
    </source>
</evidence>
<evidence type="ECO:0000256" key="3">
    <source>
        <dbReference type="ARBA" id="ARBA00004275"/>
    </source>
</evidence>
<comment type="pathway">
    <text evidence="4">Purine metabolism; urate degradation; (S)-allantoin from urate: step 3/3.</text>
</comment>
<evidence type="ECO:0000256" key="1">
    <source>
        <dbReference type="ARBA" id="ARBA00001163"/>
    </source>
</evidence>
<dbReference type="InterPro" id="IPR018020">
    <property type="entry name" value="OHCU_decarboxylase"/>
</dbReference>
<comment type="caution">
    <text evidence="14">The sequence shown here is derived from an EMBL/GenBank/DDBJ whole genome shotgun (WGS) entry which is preliminary data.</text>
</comment>
<dbReference type="Gene3D" id="1.10.3330.10">
    <property type="entry name" value="Oxo-4-hydroxy-4-carboxy-5-ureidoimidazoline decarboxylase"/>
    <property type="match status" value="1"/>
</dbReference>
<dbReference type="FunFam" id="1.10.3330.10:FF:000001">
    <property type="entry name" value="2-oxo-4-hydroxy-4-carboxy-5-ureidoimidazoline decarboxylase"/>
    <property type="match status" value="1"/>
</dbReference>
<dbReference type="Pfam" id="PF09349">
    <property type="entry name" value="OHCU_decarbox"/>
    <property type="match status" value="1"/>
</dbReference>
<evidence type="ECO:0000256" key="4">
    <source>
        <dbReference type="ARBA" id="ARBA00004754"/>
    </source>
</evidence>
<evidence type="ECO:0000256" key="7">
    <source>
        <dbReference type="ARBA" id="ARBA00022631"/>
    </source>
</evidence>
<dbReference type="STRING" id="6573.A0A210QJH7"/>
<proteinExistence type="inferred from homology"/>
<dbReference type="OrthoDB" id="9970124at2759"/>
<dbReference type="AlphaFoldDB" id="A0A210QJH7"/>
<dbReference type="GO" id="GO:0005777">
    <property type="term" value="C:peroxisome"/>
    <property type="evidence" value="ECO:0007669"/>
    <property type="project" value="UniProtKB-SubCell"/>
</dbReference>
<dbReference type="GO" id="GO:0000255">
    <property type="term" value="P:allantoin metabolic process"/>
    <property type="evidence" value="ECO:0007669"/>
    <property type="project" value="InterPro"/>
</dbReference>
<feature type="domain" description="Oxo-4-hydroxy-4-carboxy-5-ureidoimidazoline decarboxylase" evidence="13">
    <location>
        <begin position="13"/>
        <end position="165"/>
    </location>
</feature>
<reference evidence="14 15" key="1">
    <citation type="journal article" date="2017" name="Nat. Ecol. Evol.">
        <title>Scallop genome provides insights into evolution of bilaterian karyotype and development.</title>
        <authorList>
            <person name="Wang S."/>
            <person name="Zhang J."/>
            <person name="Jiao W."/>
            <person name="Li J."/>
            <person name="Xun X."/>
            <person name="Sun Y."/>
            <person name="Guo X."/>
            <person name="Huan P."/>
            <person name="Dong B."/>
            <person name="Zhang L."/>
            <person name="Hu X."/>
            <person name="Sun X."/>
            <person name="Wang J."/>
            <person name="Zhao C."/>
            <person name="Wang Y."/>
            <person name="Wang D."/>
            <person name="Huang X."/>
            <person name="Wang R."/>
            <person name="Lv J."/>
            <person name="Li Y."/>
            <person name="Zhang Z."/>
            <person name="Liu B."/>
            <person name="Lu W."/>
            <person name="Hui Y."/>
            <person name="Liang J."/>
            <person name="Zhou Z."/>
            <person name="Hou R."/>
            <person name="Li X."/>
            <person name="Liu Y."/>
            <person name="Li H."/>
            <person name="Ning X."/>
            <person name="Lin Y."/>
            <person name="Zhao L."/>
            <person name="Xing Q."/>
            <person name="Dou J."/>
            <person name="Li Y."/>
            <person name="Mao J."/>
            <person name="Guo H."/>
            <person name="Dou H."/>
            <person name="Li T."/>
            <person name="Mu C."/>
            <person name="Jiang W."/>
            <person name="Fu Q."/>
            <person name="Fu X."/>
            <person name="Miao Y."/>
            <person name="Liu J."/>
            <person name="Yu Q."/>
            <person name="Li R."/>
            <person name="Liao H."/>
            <person name="Li X."/>
            <person name="Kong Y."/>
            <person name="Jiang Z."/>
            <person name="Chourrout D."/>
            <person name="Li R."/>
            <person name="Bao Z."/>
        </authorList>
    </citation>
    <scope>NUCLEOTIDE SEQUENCE [LARGE SCALE GENOMIC DNA]</scope>
    <source>
        <strain evidence="14 15">PY_sf001</strain>
    </source>
</reference>
<dbReference type="GO" id="GO:0051997">
    <property type="term" value="F:2-oxo-4-hydroxy-4-carboxy-5-ureidoimidazoline decarboxylase activity"/>
    <property type="evidence" value="ECO:0007669"/>
    <property type="project" value="UniProtKB-EC"/>
</dbReference>
<dbReference type="NCBIfam" id="TIGR03164">
    <property type="entry name" value="UHCUDC"/>
    <property type="match status" value="1"/>
</dbReference>
<evidence type="ECO:0000256" key="10">
    <source>
        <dbReference type="ARBA" id="ARBA00023239"/>
    </source>
</evidence>
<organism evidence="14 15">
    <name type="scientific">Mizuhopecten yessoensis</name>
    <name type="common">Japanese scallop</name>
    <name type="synonym">Patinopecten yessoensis</name>
    <dbReference type="NCBI Taxonomy" id="6573"/>
    <lineage>
        <taxon>Eukaryota</taxon>
        <taxon>Metazoa</taxon>
        <taxon>Spiralia</taxon>
        <taxon>Lophotrochozoa</taxon>
        <taxon>Mollusca</taxon>
        <taxon>Bivalvia</taxon>
        <taxon>Autobranchia</taxon>
        <taxon>Pteriomorphia</taxon>
        <taxon>Pectinida</taxon>
        <taxon>Pectinoidea</taxon>
        <taxon>Pectinidae</taxon>
        <taxon>Mizuhopecten</taxon>
    </lineage>
</organism>
<dbReference type="InterPro" id="IPR017580">
    <property type="entry name" value="OHCU_decarboxylase-1"/>
</dbReference>
<keyword evidence="9" id="KW-0576">Peroxisome</keyword>
<dbReference type="GO" id="GO:0006144">
    <property type="term" value="P:purine nucleobase metabolic process"/>
    <property type="evidence" value="ECO:0007669"/>
    <property type="project" value="UniProtKB-KW"/>
</dbReference>
<dbReference type="PANTHER" id="PTHR43466:SF1">
    <property type="entry name" value="2-OXO-4-HYDROXY-4-CARBOXY-5-UREIDOIMIDAZOLINE DECARBOXYLASE-RELATED"/>
    <property type="match status" value="1"/>
</dbReference>
<evidence type="ECO:0000256" key="2">
    <source>
        <dbReference type="ARBA" id="ARBA00002506"/>
    </source>
</evidence>
<protein>
    <recommendedName>
        <fullName evidence="6">2-oxo-4-hydroxy-4-carboxy-5-ureidoimidazoline decarboxylase</fullName>
        <ecNumber evidence="6">4.1.1.97</ecNumber>
    </recommendedName>
    <alternativeName>
        <fullName evidence="12">Parahox neighbor</fullName>
    </alternativeName>
    <alternativeName>
        <fullName evidence="11">Ureidoimidazoline (2-oxo-4-hydroxy-4-carboxy-5-) decarboxylase</fullName>
    </alternativeName>
</protein>
<keyword evidence="7" id="KW-0659">Purine metabolism</keyword>
<evidence type="ECO:0000313" key="15">
    <source>
        <dbReference type="Proteomes" id="UP000242188"/>
    </source>
</evidence>
<gene>
    <name evidence="14" type="ORF">KP79_PYT12455</name>
</gene>
<dbReference type="SUPFAM" id="SSF158694">
    <property type="entry name" value="UraD-Like"/>
    <property type="match status" value="1"/>
</dbReference>
<evidence type="ECO:0000256" key="6">
    <source>
        <dbReference type="ARBA" id="ARBA00012257"/>
    </source>
</evidence>
<comment type="similarity">
    <text evidence="5">Belongs to the OHCU decarboxylase family.</text>
</comment>
<evidence type="ECO:0000259" key="13">
    <source>
        <dbReference type="Pfam" id="PF09349"/>
    </source>
</evidence>
<evidence type="ECO:0000256" key="12">
    <source>
        <dbReference type="ARBA" id="ARBA00032116"/>
    </source>
</evidence>
<evidence type="ECO:0000256" key="9">
    <source>
        <dbReference type="ARBA" id="ARBA00023140"/>
    </source>
</evidence>
<keyword evidence="8" id="KW-0210">Decarboxylase</keyword>
<name>A0A210QJH7_MIZYE</name>
<comment type="function">
    <text evidence="2">Catalyzes the stereoselective decarboxylation of 2-oxo-4-hydroxy-4-carboxy-5-ureidoimidazoline (OHCU) to (S)-allantoin.</text>
</comment>
<keyword evidence="10" id="KW-0456">Lyase</keyword>
<dbReference type="UniPathway" id="UPA00394">
    <property type="reaction ID" value="UER00652"/>
</dbReference>
<comment type="subcellular location">
    <subcellularLocation>
        <location evidence="3">Peroxisome</location>
    </subcellularLocation>
</comment>
<dbReference type="PANTHER" id="PTHR43466">
    <property type="entry name" value="2-OXO-4-HYDROXY-4-CARBOXY-5-UREIDOIMIDAZOLINE DECARBOXYLASE-RELATED"/>
    <property type="match status" value="1"/>
</dbReference>
<comment type="catalytic activity">
    <reaction evidence="1">
        <text>5-hydroxy-2-oxo-4-ureido-2,5-dihydro-1H-imidazole-5-carboxylate + H(+) = (S)-allantoin + CO2</text>
        <dbReference type="Rhea" id="RHEA:26301"/>
        <dbReference type="ChEBI" id="CHEBI:15378"/>
        <dbReference type="ChEBI" id="CHEBI:15678"/>
        <dbReference type="ChEBI" id="CHEBI:16526"/>
        <dbReference type="ChEBI" id="CHEBI:58639"/>
        <dbReference type="EC" id="4.1.1.97"/>
    </reaction>
</comment>
<dbReference type="EC" id="4.1.1.97" evidence="6"/>
<keyword evidence="15" id="KW-1185">Reference proteome</keyword>
<dbReference type="GO" id="GO:0019628">
    <property type="term" value="P:urate catabolic process"/>
    <property type="evidence" value="ECO:0007669"/>
    <property type="project" value="UniProtKB-UniPathway"/>
</dbReference>
<dbReference type="Proteomes" id="UP000242188">
    <property type="component" value="Unassembled WGS sequence"/>
</dbReference>
<dbReference type="EMBL" id="NEDP02003345">
    <property type="protein sequence ID" value="OWF48935.1"/>
    <property type="molecule type" value="Genomic_DNA"/>
</dbReference>